<dbReference type="SUPFAM" id="SSF69369">
    <property type="entry name" value="Cloacin translocation domain"/>
    <property type="match status" value="1"/>
</dbReference>
<name>A0A0B1Z085_9PSED</name>
<keyword evidence="1" id="KW-0929">Antimicrobial</keyword>
<evidence type="ECO:0000256" key="4">
    <source>
        <dbReference type="SAM" id="MobiDB-lite"/>
    </source>
</evidence>
<dbReference type="InterPro" id="IPR016128">
    <property type="entry name" value="Pyosin/cloacin_T_dom"/>
</dbReference>
<proteinExistence type="predicted"/>
<dbReference type="GO" id="GO:0003723">
    <property type="term" value="F:RNA binding"/>
    <property type="evidence" value="ECO:0007669"/>
    <property type="project" value="InterPro"/>
</dbReference>
<evidence type="ECO:0000313" key="8">
    <source>
        <dbReference type="Proteomes" id="UP000030949"/>
    </source>
</evidence>
<evidence type="ECO:0000259" key="6">
    <source>
        <dbReference type="Pfam" id="PF09000"/>
    </source>
</evidence>
<keyword evidence="3" id="KW-0078">Bacteriocin</keyword>
<dbReference type="InterPro" id="IPR009105">
    <property type="entry name" value="Colicin_E3_ribonuclease"/>
</dbReference>
<feature type="region of interest" description="Disordered" evidence="4">
    <location>
        <begin position="1"/>
        <end position="20"/>
    </location>
</feature>
<dbReference type="InterPro" id="IPR036725">
    <property type="entry name" value="ColE3_ribonuclease_sf"/>
</dbReference>
<dbReference type="InterPro" id="IPR036302">
    <property type="entry name" value="Pyosin/cloacin_T_dom_sf"/>
</dbReference>
<evidence type="ECO:0000313" key="7">
    <source>
        <dbReference type="EMBL" id="KHK64040.1"/>
    </source>
</evidence>
<sequence length="362" mass="39086">MKPGLVSSGGGFLPRPTAEPKPIFRAPEQWPLPKSRDDLVFAKSCTAENWRSTDAGTTREPASNFGRIMLAGAMLMPSASTAIASALGADLALGRIAGGGIMQQRLTWAVRGAGGPASVFVLGMLPSKMADGTLYTDDQLRRLSHATTRVRFQFRRDADGVLQVYGIHSGPSGDDSVRTVQVTWNADQTAMEATLNGITLIWTPQQTPLGSLPPLTYPDDNGKQLGTILVHPIAEDVDSQIDGLSGEDVTADDGILVFPADTGLDALYVVFARPAKGDHKYYPPPKGLIAFPDAKIATRKTPVKGGGGLRKRWKTRDGTIYEWECQHGKVEKYNKRGKHLGEFDSETGEQTKDADNTREVEP</sequence>
<feature type="domain" description="Colicin E3-like ribonuclease" evidence="6">
    <location>
        <begin position="283"/>
        <end position="361"/>
    </location>
</feature>
<dbReference type="Pfam" id="PF06958">
    <property type="entry name" value="Pyocin_S"/>
    <property type="match status" value="1"/>
</dbReference>
<evidence type="ECO:0000256" key="3">
    <source>
        <dbReference type="ARBA" id="ARBA00023048"/>
    </source>
</evidence>
<dbReference type="EMBL" id="JQGJ01000008">
    <property type="protein sequence ID" value="KHK64040.1"/>
    <property type="molecule type" value="Genomic_DNA"/>
</dbReference>
<protein>
    <submittedName>
        <fullName evidence="7">S-type Pyocin</fullName>
    </submittedName>
</protein>
<feature type="domain" description="Pyosin/cloacin translocation" evidence="5">
    <location>
        <begin position="137"/>
        <end position="270"/>
    </location>
</feature>
<dbReference type="GO" id="GO:0043022">
    <property type="term" value="F:ribosome binding"/>
    <property type="evidence" value="ECO:0007669"/>
    <property type="project" value="InterPro"/>
</dbReference>
<dbReference type="AlphaFoldDB" id="A0A0B1Z085"/>
<evidence type="ECO:0000256" key="2">
    <source>
        <dbReference type="ARBA" id="ARBA00023022"/>
    </source>
</evidence>
<evidence type="ECO:0000256" key="1">
    <source>
        <dbReference type="ARBA" id="ARBA00022529"/>
    </source>
</evidence>
<dbReference type="Gene3D" id="3.10.380.10">
    <property type="entry name" value="Colicin E3-like ribonuclease domain"/>
    <property type="match status" value="1"/>
</dbReference>
<keyword evidence="2" id="KW-0044">Antibiotic</keyword>
<dbReference type="Proteomes" id="UP000030949">
    <property type="component" value="Unassembled WGS sequence"/>
</dbReference>
<comment type="caution">
    <text evidence="7">The sequence shown here is derived from an EMBL/GenBank/DDBJ whole genome shotgun (WGS) entry which is preliminary data.</text>
</comment>
<dbReference type="GO" id="GO:0042742">
    <property type="term" value="P:defense response to bacterium"/>
    <property type="evidence" value="ECO:0007669"/>
    <property type="project" value="UniProtKB-KW"/>
</dbReference>
<feature type="region of interest" description="Disordered" evidence="4">
    <location>
        <begin position="334"/>
        <end position="362"/>
    </location>
</feature>
<feature type="compositionally biased region" description="Basic and acidic residues" evidence="4">
    <location>
        <begin position="349"/>
        <end position="362"/>
    </location>
</feature>
<dbReference type="GO" id="GO:0016788">
    <property type="term" value="F:hydrolase activity, acting on ester bonds"/>
    <property type="evidence" value="ECO:0007669"/>
    <property type="project" value="InterPro"/>
</dbReference>
<dbReference type="SUPFAM" id="SSF63840">
    <property type="entry name" value="Ribonuclease domain of colicin E3"/>
    <property type="match status" value="1"/>
</dbReference>
<gene>
    <name evidence="7" type="ORF">JZ00_15260</name>
</gene>
<reference evidence="8" key="1">
    <citation type="submission" date="2015-03" db="EMBL/GenBank/DDBJ databases">
        <title>Pseudomonas frederiksbergensis hydrocarbon degrader.</title>
        <authorList>
            <person name="Brown L.M."/>
            <person name="Ruiz O.N."/>
            <person name="Mueller S."/>
            <person name="Gunasekera T.S."/>
        </authorList>
    </citation>
    <scope>NUCLEOTIDE SEQUENCE [LARGE SCALE GENOMIC DNA]</scope>
    <source>
        <strain evidence="8">SI8</strain>
    </source>
</reference>
<organism evidence="7 8">
    <name type="scientific">Pseudomonas frederiksbergensis</name>
    <dbReference type="NCBI Taxonomy" id="104087"/>
    <lineage>
        <taxon>Bacteria</taxon>
        <taxon>Pseudomonadati</taxon>
        <taxon>Pseudomonadota</taxon>
        <taxon>Gammaproteobacteria</taxon>
        <taxon>Pseudomonadales</taxon>
        <taxon>Pseudomonadaceae</taxon>
        <taxon>Pseudomonas</taxon>
    </lineage>
</organism>
<evidence type="ECO:0000259" key="5">
    <source>
        <dbReference type="Pfam" id="PF06958"/>
    </source>
</evidence>
<dbReference type="GO" id="GO:0031640">
    <property type="term" value="P:killing of cells of another organism"/>
    <property type="evidence" value="ECO:0007669"/>
    <property type="project" value="UniProtKB-KW"/>
</dbReference>
<accession>A0A0B1Z085</accession>
<dbReference type="Pfam" id="PF09000">
    <property type="entry name" value="Cytotoxic"/>
    <property type="match status" value="1"/>
</dbReference>